<gene>
    <name evidence="2" type="ORF">NIES593_18205</name>
</gene>
<feature type="region of interest" description="Disordered" evidence="1">
    <location>
        <begin position="130"/>
        <end position="204"/>
    </location>
</feature>
<organism evidence="2 3">
    <name type="scientific">Hydrococcus rivularis NIES-593</name>
    <dbReference type="NCBI Taxonomy" id="1921803"/>
    <lineage>
        <taxon>Bacteria</taxon>
        <taxon>Bacillati</taxon>
        <taxon>Cyanobacteriota</taxon>
        <taxon>Cyanophyceae</taxon>
        <taxon>Pleurocapsales</taxon>
        <taxon>Hydrococcaceae</taxon>
        <taxon>Hydrococcus</taxon>
    </lineage>
</organism>
<feature type="compositionally biased region" description="Basic and acidic residues" evidence="1">
    <location>
        <begin position="156"/>
        <end position="174"/>
    </location>
</feature>
<reference evidence="2 3" key="1">
    <citation type="submission" date="2016-11" db="EMBL/GenBank/DDBJ databases">
        <title>Draft Genome Sequences of Nine Cyanobacterial Strains from Diverse Habitats.</title>
        <authorList>
            <person name="Zhu T."/>
            <person name="Hou S."/>
            <person name="Lu X."/>
            <person name="Hess W.R."/>
        </authorList>
    </citation>
    <scope>NUCLEOTIDE SEQUENCE [LARGE SCALE GENOMIC DNA]</scope>
    <source>
        <strain evidence="2 3">NIES-593</strain>
    </source>
</reference>
<dbReference type="InterPro" id="IPR011004">
    <property type="entry name" value="Trimer_LpxA-like_sf"/>
</dbReference>
<dbReference type="RefSeq" id="WP_073600934.1">
    <property type="nucleotide sequence ID" value="NZ_MRCB01000028.1"/>
</dbReference>
<dbReference type="STRING" id="1921803.NIES593_18205"/>
<evidence type="ECO:0008006" key="4">
    <source>
        <dbReference type="Google" id="ProtNLM"/>
    </source>
</evidence>
<feature type="compositionally biased region" description="Low complexity" evidence="1">
    <location>
        <begin position="175"/>
        <end position="184"/>
    </location>
</feature>
<dbReference type="Proteomes" id="UP000186868">
    <property type="component" value="Unassembled WGS sequence"/>
</dbReference>
<dbReference type="Gene3D" id="2.160.10.10">
    <property type="entry name" value="Hexapeptide repeat proteins"/>
    <property type="match status" value="1"/>
</dbReference>
<dbReference type="AlphaFoldDB" id="A0A1U7HAL0"/>
<name>A0A1U7HAL0_9CYAN</name>
<proteinExistence type="predicted"/>
<accession>A0A1U7HAL0</accession>
<feature type="compositionally biased region" description="Polar residues" evidence="1">
    <location>
        <begin position="130"/>
        <end position="144"/>
    </location>
</feature>
<sequence length="231" mass="24193">MHLPPVQPVSYSEFYVSGDVTIHESAVVAPGVILNAAPNSRIVIGAGVCVGMGTVLNACHGEIEVGEGAVLGAGVLTIGRVKIGSNACIGSATTIFNASVDKMAVIPAGSLIGDPSRQVAIVVEAQTDNSKASVADNNSSTSVQESKKSPLKPKRKLESEERPEKTKSPSEVESSKSAVESTVEVDTHQTKPESSSQTSKPPVIGQVYINQLLVSLFPERNSFKRSQPDKD</sequence>
<dbReference type="EMBL" id="MRCB01000028">
    <property type="protein sequence ID" value="OKH20613.1"/>
    <property type="molecule type" value="Genomic_DNA"/>
</dbReference>
<dbReference type="OrthoDB" id="481965at2"/>
<evidence type="ECO:0000313" key="3">
    <source>
        <dbReference type="Proteomes" id="UP000186868"/>
    </source>
</evidence>
<dbReference type="SUPFAM" id="SSF51161">
    <property type="entry name" value="Trimeric LpxA-like enzymes"/>
    <property type="match status" value="1"/>
</dbReference>
<protein>
    <recommendedName>
        <fullName evidence="4">Transferase</fullName>
    </recommendedName>
</protein>
<evidence type="ECO:0000313" key="2">
    <source>
        <dbReference type="EMBL" id="OKH20613.1"/>
    </source>
</evidence>
<keyword evidence="3" id="KW-1185">Reference proteome</keyword>
<evidence type="ECO:0000256" key="1">
    <source>
        <dbReference type="SAM" id="MobiDB-lite"/>
    </source>
</evidence>
<comment type="caution">
    <text evidence="2">The sequence shown here is derived from an EMBL/GenBank/DDBJ whole genome shotgun (WGS) entry which is preliminary data.</text>
</comment>
<dbReference type="GO" id="GO:0031470">
    <property type="term" value="C:carboxysome"/>
    <property type="evidence" value="ECO:0007669"/>
    <property type="project" value="UniProtKB-ARBA"/>
</dbReference>
<dbReference type="GO" id="GO:0043886">
    <property type="term" value="F:structural constituent of carboxysome shell"/>
    <property type="evidence" value="ECO:0007669"/>
    <property type="project" value="UniProtKB-ARBA"/>
</dbReference>